<accession>L8GYF8</accession>
<keyword evidence="3" id="KW-1185">Reference proteome</keyword>
<evidence type="ECO:0000313" key="2">
    <source>
        <dbReference type="EMBL" id="ELR17111.1"/>
    </source>
</evidence>
<feature type="compositionally biased region" description="Acidic residues" evidence="1">
    <location>
        <begin position="128"/>
        <end position="138"/>
    </location>
</feature>
<name>L8GYF8_ACACF</name>
<dbReference type="EMBL" id="KB007974">
    <property type="protein sequence ID" value="ELR17111.1"/>
    <property type="molecule type" value="Genomic_DNA"/>
</dbReference>
<feature type="compositionally biased region" description="Acidic residues" evidence="1">
    <location>
        <begin position="308"/>
        <end position="345"/>
    </location>
</feature>
<organism evidence="2 3">
    <name type="scientific">Acanthamoeba castellanii (strain ATCC 30010 / Neff)</name>
    <dbReference type="NCBI Taxonomy" id="1257118"/>
    <lineage>
        <taxon>Eukaryota</taxon>
        <taxon>Amoebozoa</taxon>
        <taxon>Discosea</taxon>
        <taxon>Longamoebia</taxon>
        <taxon>Centramoebida</taxon>
        <taxon>Acanthamoebidae</taxon>
        <taxon>Acanthamoeba</taxon>
    </lineage>
</organism>
<dbReference type="RefSeq" id="XP_004339124.1">
    <property type="nucleotide sequence ID" value="XM_004339076.1"/>
</dbReference>
<protein>
    <submittedName>
        <fullName evidence="2">Uncharacterized protein</fullName>
    </submittedName>
</protein>
<gene>
    <name evidence="2" type="ORF">ACA1_057460</name>
</gene>
<evidence type="ECO:0000313" key="3">
    <source>
        <dbReference type="Proteomes" id="UP000011083"/>
    </source>
</evidence>
<reference evidence="2 3" key="1">
    <citation type="journal article" date="2013" name="Genome Biol.">
        <title>Genome of Acanthamoeba castellanii highlights extensive lateral gene transfer and early evolution of tyrosine kinase signaling.</title>
        <authorList>
            <person name="Clarke M."/>
            <person name="Lohan A.J."/>
            <person name="Liu B."/>
            <person name="Lagkouvardos I."/>
            <person name="Roy S."/>
            <person name="Zafar N."/>
            <person name="Bertelli C."/>
            <person name="Schilde C."/>
            <person name="Kianianmomeni A."/>
            <person name="Burglin T.R."/>
            <person name="Frech C."/>
            <person name="Turcotte B."/>
            <person name="Kopec K.O."/>
            <person name="Synnott J.M."/>
            <person name="Choo C."/>
            <person name="Paponov I."/>
            <person name="Finkler A."/>
            <person name="Soon Heng Tan C."/>
            <person name="Hutchins A.P."/>
            <person name="Weinmeier T."/>
            <person name="Rattei T."/>
            <person name="Chu J.S."/>
            <person name="Gimenez G."/>
            <person name="Irimia M."/>
            <person name="Rigden D.J."/>
            <person name="Fitzpatrick D.A."/>
            <person name="Lorenzo-Morales J."/>
            <person name="Bateman A."/>
            <person name="Chiu C.H."/>
            <person name="Tang P."/>
            <person name="Hegemann P."/>
            <person name="Fromm H."/>
            <person name="Raoult D."/>
            <person name="Greub G."/>
            <person name="Miranda-Saavedra D."/>
            <person name="Chen N."/>
            <person name="Nash P."/>
            <person name="Ginger M.L."/>
            <person name="Horn M."/>
            <person name="Schaap P."/>
            <person name="Caler L."/>
            <person name="Loftus B."/>
        </authorList>
    </citation>
    <scope>NUCLEOTIDE SEQUENCE [LARGE SCALE GENOMIC DNA]</scope>
    <source>
        <strain evidence="2 3">Neff</strain>
    </source>
</reference>
<feature type="region of interest" description="Disordered" evidence="1">
    <location>
        <begin position="305"/>
        <end position="345"/>
    </location>
</feature>
<dbReference type="VEuPathDB" id="AmoebaDB:ACA1_057460"/>
<feature type="compositionally biased region" description="Acidic residues" evidence="1">
    <location>
        <begin position="146"/>
        <end position="166"/>
    </location>
</feature>
<proteinExistence type="predicted"/>
<sequence>MDQRRSRQVVRGQQKKLKDSRKWRYVEVECKRDDNEERSAWTTPCNRKWNSFLRQADLRRRKVAVEGLIHALQHERPTLTFDWLEGEGVTAEERLIELRRWIAAQLRPVMAPPSTPLPAGCDPVEAHESDDDDDDDEQDHQKEYSDDGGDDDEDDDDNGESNEDDDQPSRNRKVKSKGEDLELEVQVATLRLVSALAVLCTCAHAHLLLGCPTTATPSAATATRAPRNPKGNPKGGKAVPGVMEVLHRVLTSDAGNAAKRTRLRAEAMYALAVVCFVLEDQAVALETCATLAGLYLGDVRQLAAKDNSDDDDDANDDDDDSDDEEDEEEAIEDDDGEDDDEDDDEFSIDDNLGALLVGSGKSEAEYAAALGTIAFLLSLVDSDNDVRAFIGSHKEALISLFFLADHQSSSRGSDVASSSRVRTHAATLLGVLYRLSRANDDGDSDGDGLDDDDEVEEVDEREMSFEGKRRFVELCEARARSGTSGRRTRGGPERKWARREASFFRALAAELRADDYRRRLHQAADADEREEAARCNEIVRRERHASRILTDLHSNEPHSFKIEGWRWDLTLGFLRKYFHQHFVHLFGGRPEFRRATKQFYESGERSWVWPQIYVRKVNRDTLKGRSTQTKRFRKEVDRNWTRGNRERYRGNGEYRYDLRQAEQRRGRAVEREWRMANERGLW</sequence>
<dbReference type="GeneID" id="14918455"/>
<evidence type="ECO:0000256" key="1">
    <source>
        <dbReference type="SAM" id="MobiDB-lite"/>
    </source>
</evidence>
<feature type="region of interest" description="Disordered" evidence="1">
    <location>
        <begin position="110"/>
        <end position="178"/>
    </location>
</feature>
<feature type="region of interest" description="Disordered" evidence="1">
    <location>
        <begin position="217"/>
        <end position="239"/>
    </location>
</feature>
<dbReference type="AlphaFoldDB" id="L8GYF8"/>
<dbReference type="KEGG" id="acan:ACA1_057460"/>
<dbReference type="Proteomes" id="UP000011083">
    <property type="component" value="Unassembled WGS sequence"/>
</dbReference>
<feature type="compositionally biased region" description="Low complexity" evidence="1">
    <location>
        <begin position="217"/>
        <end position="226"/>
    </location>
</feature>